<comment type="caution">
    <text evidence="1">The sequence shown here is derived from an EMBL/GenBank/DDBJ whole genome shotgun (WGS) entry which is preliminary data.</text>
</comment>
<accession>A0ABR1GA29</accession>
<gene>
    <name evidence="1" type="primary">spg1</name>
    <name evidence="1" type="ORF">SO694_00006538</name>
</gene>
<dbReference type="InterPro" id="IPR027417">
    <property type="entry name" value="P-loop_NTPase"/>
</dbReference>
<keyword evidence="2" id="KW-1185">Reference proteome</keyword>
<proteinExistence type="predicted"/>
<dbReference type="PANTHER" id="PTHR47978">
    <property type="match status" value="1"/>
</dbReference>
<dbReference type="GO" id="GO:0005525">
    <property type="term" value="F:GTP binding"/>
    <property type="evidence" value="ECO:0007669"/>
    <property type="project" value="InterPro"/>
</dbReference>
<dbReference type="NCBIfam" id="TIGR00231">
    <property type="entry name" value="small_GTP"/>
    <property type="match status" value="1"/>
</dbReference>
<dbReference type="PIRSF" id="PIRSF037527">
    <property type="entry name" value="Small_GTPase_Tem1"/>
    <property type="match status" value="1"/>
</dbReference>
<dbReference type="SMART" id="SM00174">
    <property type="entry name" value="RHO"/>
    <property type="match status" value="1"/>
</dbReference>
<dbReference type="Proteomes" id="UP001363151">
    <property type="component" value="Unassembled WGS sequence"/>
</dbReference>
<dbReference type="Pfam" id="PF00071">
    <property type="entry name" value="Ras"/>
    <property type="match status" value="1"/>
</dbReference>
<dbReference type="InterPro" id="IPR005225">
    <property type="entry name" value="Small_GTP-bd"/>
</dbReference>
<name>A0ABR1GA29_AURAN</name>
<evidence type="ECO:0000313" key="2">
    <source>
        <dbReference type="Proteomes" id="UP001363151"/>
    </source>
</evidence>
<dbReference type="SMART" id="SM00173">
    <property type="entry name" value="RAS"/>
    <property type="match status" value="1"/>
</dbReference>
<dbReference type="PRINTS" id="PR00449">
    <property type="entry name" value="RASTRNSFRMNG"/>
</dbReference>
<dbReference type="Gene3D" id="3.40.50.300">
    <property type="entry name" value="P-loop containing nucleotide triphosphate hydrolases"/>
    <property type="match status" value="1"/>
</dbReference>
<reference evidence="1 2" key="1">
    <citation type="submission" date="2024-03" db="EMBL/GenBank/DDBJ databases">
        <title>Aureococcus anophagefferens CCMP1851 and Kratosvirus quantuckense: Draft genome of a second virus-susceptible host strain in the model system.</title>
        <authorList>
            <person name="Chase E."/>
            <person name="Truchon A.R."/>
            <person name="Schepens W."/>
            <person name="Wilhelm S.W."/>
        </authorList>
    </citation>
    <scope>NUCLEOTIDE SEQUENCE [LARGE SCALE GENOMIC DNA]</scope>
    <source>
        <strain evidence="1 2">CCMP1851</strain>
    </source>
</reference>
<dbReference type="SMART" id="SM00175">
    <property type="entry name" value="RAB"/>
    <property type="match status" value="1"/>
</dbReference>
<dbReference type="GO" id="GO:0003924">
    <property type="term" value="F:GTPase activity"/>
    <property type="evidence" value="ECO:0007669"/>
    <property type="project" value="InterPro"/>
</dbReference>
<dbReference type="PROSITE" id="PS51419">
    <property type="entry name" value="RAB"/>
    <property type="match status" value="1"/>
</dbReference>
<dbReference type="KEGG" id="aaf:AURANDRAFT_32347"/>
<dbReference type="CDD" id="cd04128">
    <property type="entry name" value="Spg1"/>
    <property type="match status" value="1"/>
</dbReference>
<dbReference type="EMBL" id="JBBJCI010000038">
    <property type="protein sequence ID" value="KAK7250167.1"/>
    <property type="molecule type" value="Genomic_DNA"/>
</dbReference>
<protein>
    <submittedName>
        <fullName evidence="1">Septation initiation signaling protein</fullName>
    </submittedName>
</protein>
<sequence length="196" mass="22240">MAALAEKPNVMVKVGMVGDSQVGKTTMMVKYVENRLDDEYIQTLGVNFMEKSITLRNTEITFSIWDLGGHREFLSMLPLVCNDAAAVLFMFDLSRKSTLTSIKEWYRQVRGLNRSAFALLVGTKYDVFVTLPPEEQAEIDRNARKFAKAMKAPCIFTSAHESINVQKMFKVILSRVFDLKCTLEKLVEVGEPLLIF</sequence>
<evidence type="ECO:0000313" key="1">
    <source>
        <dbReference type="EMBL" id="KAK7250167.1"/>
    </source>
</evidence>
<organism evidence="1 2">
    <name type="scientific">Aureococcus anophagefferens</name>
    <name type="common">Harmful bloom alga</name>
    <dbReference type="NCBI Taxonomy" id="44056"/>
    <lineage>
        <taxon>Eukaryota</taxon>
        <taxon>Sar</taxon>
        <taxon>Stramenopiles</taxon>
        <taxon>Ochrophyta</taxon>
        <taxon>Pelagophyceae</taxon>
        <taxon>Pelagomonadales</taxon>
        <taxon>Pelagomonadaceae</taxon>
        <taxon>Aureococcus</taxon>
    </lineage>
</organism>
<dbReference type="SUPFAM" id="SSF52540">
    <property type="entry name" value="P-loop containing nucleoside triphosphate hydrolases"/>
    <property type="match status" value="1"/>
</dbReference>
<dbReference type="InterPro" id="IPR017231">
    <property type="entry name" value="Small_GTPase_Tem1/Spg1"/>
</dbReference>
<dbReference type="InterPro" id="IPR001806">
    <property type="entry name" value="Small_GTPase"/>
</dbReference>